<reference evidence="1" key="1">
    <citation type="submission" date="2021-06" db="EMBL/GenBank/DDBJ databases">
        <authorList>
            <person name="Kallberg Y."/>
            <person name="Tangrot J."/>
            <person name="Rosling A."/>
        </authorList>
    </citation>
    <scope>NUCLEOTIDE SEQUENCE</scope>
    <source>
        <strain evidence="1">IL203A</strain>
    </source>
</reference>
<feature type="non-terminal residue" evidence="1">
    <location>
        <position position="1"/>
    </location>
</feature>
<evidence type="ECO:0000313" key="1">
    <source>
        <dbReference type="EMBL" id="CAG8764189.1"/>
    </source>
</evidence>
<accession>A0ACA9QUB2</accession>
<keyword evidence="2" id="KW-1185">Reference proteome</keyword>
<gene>
    <name evidence="1" type="ORF">DHETER_LOCUS15465</name>
</gene>
<evidence type="ECO:0000313" key="2">
    <source>
        <dbReference type="Proteomes" id="UP000789702"/>
    </source>
</evidence>
<organism evidence="1 2">
    <name type="scientific">Dentiscutata heterogama</name>
    <dbReference type="NCBI Taxonomy" id="1316150"/>
    <lineage>
        <taxon>Eukaryota</taxon>
        <taxon>Fungi</taxon>
        <taxon>Fungi incertae sedis</taxon>
        <taxon>Mucoromycota</taxon>
        <taxon>Glomeromycotina</taxon>
        <taxon>Glomeromycetes</taxon>
        <taxon>Diversisporales</taxon>
        <taxon>Gigasporaceae</taxon>
        <taxon>Dentiscutata</taxon>
    </lineage>
</organism>
<protein>
    <submittedName>
        <fullName evidence="1">6438_t:CDS:1</fullName>
    </submittedName>
</protein>
<dbReference type="EMBL" id="CAJVPU010052917">
    <property type="protein sequence ID" value="CAG8764189.1"/>
    <property type="molecule type" value="Genomic_DNA"/>
</dbReference>
<name>A0ACA9QUB2_9GLOM</name>
<comment type="caution">
    <text evidence="1">The sequence shown here is derived from an EMBL/GenBank/DDBJ whole genome shotgun (WGS) entry which is preliminary data.</text>
</comment>
<proteinExistence type="predicted"/>
<sequence length="76" mass="8413">TPINKLDSAVSPDGNDCRADILRDDITTVLSDEIIGAYATNGKWIRGYGTRFSWKSVNLVLREQSCPKEAIVEDIT</sequence>
<dbReference type="Proteomes" id="UP000789702">
    <property type="component" value="Unassembled WGS sequence"/>
</dbReference>